<gene>
    <name evidence="3" type="ORF">WMO65_21745</name>
</gene>
<sequence>MEQRKLTADNYYSPEQNSRFFSVSQYKDFMKCEAAAMAKIRGAYKQPVTKALLVGSFVDSYFEGTLDAFIRDNPAVFTRKNELRSEFRKANEIIFRIKSDSLFMRFMSGEKQRIMTFELFGTPWKMKMDSYLEEICITDLKVVANFRTMPFWRYDLQGALYQKGVEIVTGQILPFYLAVATKERVPDLDIFQMPQSTLDLALKEMEENMPRFLAVKAGMEPPRYCGKCDYCKSIKAARIRNYNELLEDRE</sequence>
<comment type="caution">
    <text evidence="3">The sequence shown here is derived from an EMBL/GenBank/DDBJ whole genome shotgun (WGS) entry which is preliminary data.</text>
</comment>
<dbReference type="Gene3D" id="3.90.320.10">
    <property type="match status" value="1"/>
</dbReference>
<protein>
    <submittedName>
        <fullName evidence="3">PD-(D/E)XK nuclease-like domain-containing protein</fullName>
    </submittedName>
</protein>
<evidence type="ECO:0000256" key="1">
    <source>
        <dbReference type="ARBA" id="ARBA00022801"/>
    </source>
</evidence>
<evidence type="ECO:0000259" key="2">
    <source>
        <dbReference type="Pfam" id="PF12684"/>
    </source>
</evidence>
<proteinExistence type="predicted"/>
<dbReference type="EMBL" id="JBBMFP010000026">
    <property type="protein sequence ID" value="MEQ2433625.1"/>
    <property type="molecule type" value="Genomic_DNA"/>
</dbReference>
<name>A0ABV1DTD9_9FIRM</name>
<dbReference type="InterPro" id="IPR024432">
    <property type="entry name" value="Put_RecE_PDDEXK-like_dom"/>
</dbReference>
<evidence type="ECO:0000313" key="3">
    <source>
        <dbReference type="EMBL" id="MEQ2433625.1"/>
    </source>
</evidence>
<organism evidence="3 4">
    <name type="scientific">Blautia caccae</name>
    <dbReference type="NCBI Taxonomy" id="3133175"/>
    <lineage>
        <taxon>Bacteria</taxon>
        <taxon>Bacillati</taxon>
        <taxon>Bacillota</taxon>
        <taxon>Clostridia</taxon>
        <taxon>Lachnospirales</taxon>
        <taxon>Lachnospiraceae</taxon>
        <taxon>Blautia</taxon>
    </lineage>
</organism>
<dbReference type="Pfam" id="PF12684">
    <property type="entry name" value="DUF3799"/>
    <property type="match status" value="1"/>
</dbReference>
<dbReference type="RefSeq" id="WP_148394033.1">
    <property type="nucleotide sequence ID" value="NZ_JBBMFP010000026.1"/>
</dbReference>
<feature type="domain" description="Putative exodeoxyribonuclease 8 PDDEXK-like" evidence="2">
    <location>
        <begin position="22"/>
        <end position="233"/>
    </location>
</feature>
<reference evidence="3 4" key="1">
    <citation type="submission" date="2024-03" db="EMBL/GenBank/DDBJ databases">
        <title>Human intestinal bacterial collection.</title>
        <authorList>
            <person name="Pauvert C."/>
            <person name="Hitch T.C.A."/>
            <person name="Clavel T."/>
        </authorList>
    </citation>
    <scope>NUCLEOTIDE SEQUENCE [LARGE SCALE GENOMIC DNA]</scope>
    <source>
        <strain evidence="3 4">CLA-SR-H028</strain>
    </source>
</reference>
<dbReference type="Proteomes" id="UP001457898">
    <property type="component" value="Unassembled WGS sequence"/>
</dbReference>
<dbReference type="InterPro" id="IPR011604">
    <property type="entry name" value="PDDEXK-like_dom_sf"/>
</dbReference>
<keyword evidence="4" id="KW-1185">Reference proteome</keyword>
<evidence type="ECO:0000313" key="4">
    <source>
        <dbReference type="Proteomes" id="UP001457898"/>
    </source>
</evidence>
<accession>A0ABV1DTD9</accession>
<keyword evidence="1" id="KW-0378">Hydrolase</keyword>